<evidence type="ECO:0000259" key="1">
    <source>
        <dbReference type="Pfam" id="PF05699"/>
    </source>
</evidence>
<dbReference type="Pfam" id="PF05699">
    <property type="entry name" value="Dimer_Tnp_hAT"/>
    <property type="match status" value="1"/>
</dbReference>
<dbReference type="AlphaFoldDB" id="H3ABP4"/>
<dbReference type="InterPro" id="IPR008906">
    <property type="entry name" value="HATC_C_dom"/>
</dbReference>
<feature type="domain" description="HAT C-terminal dimerisation" evidence="1">
    <location>
        <begin position="253"/>
        <end position="327"/>
    </location>
</feature>
<proteinExistence type="predicted"/>
<dbReference type="eggNOG" id="ENOG502S232">
    <property type="taxonomic scope" value="Eukaryota"/>
</dbReference>
<reference evidence="2" key="2">
    <citation type="submission" date="2025-08" db="UniProtKB">
        <authorList>
            <consortium name="Ensembl"/>
        </authorList>
    </citation>
    <scope>IDENTIFICATION</scope>
</reference>
<accession>H3ABP4</accession>
<name>H3ABP4_LATCH</name>
<dbReference type="InParanoid" id="H3ABP4"/>
<protein>
    <recommendedName>
        <fullName evidence="1">HAT C-terminal dimerisation domain-containing protein</fullName>
    </recommendedName>
</protein>
<evidence type="ECO:0000313" key="2">
    <source>
        <dbReference type="Ensembl" id="ENSLACP00000007065.1"/>
    </source>
</evidence>
<dbReference type="InterPro" id="IPR012337">
    <property type="entry name" value="RNaseH-like_sf"/>
</dbReference>
<reference evidence="2" key="3">
    <citation type="submission" date="2025-09" db="UniProtKB">
        <authorList>
            <consortium name="Ensembl"/>
        </authorList>
    </citation>
    <scope>IDENTIFICATION</scope>
</reference>
<dbReference type="GO" id="GO:0046983">
    <property type="term" value="F:protein dimerization activity"/>
    <property type="evidence" value="ECO:0007669"/>
    <property type="project" value="InterPro"/>
</dbReference>
<dbReference type="Proteomes" id="UP000008672">
    <property type="component" value="Unassembled WGS sequence"/>
</dbReference>
<sequence length="330" mass="37815">EYLPKVVECHKQEIMELIKRAGCLSVVTDELTDSQDQYVLHILFILQGLNGEDASDSELKVVLADTMYLHAVNYNTISQAIVKCLNKFGVDFNNISAFISDNATCMSKAYIQVLQGLPPNSVHQTHNLQVQLNLITRYGKELVDLIKWFESRGIRVHQAYNKVVDLINAYEALKDEQLTGNAGIQNKCIKTFTEVVDKLTSYYDPDSRERTSRFTQPAHRFLKAVRVFDPKQVCTLNLDTLLLDSIPGFNRSYKTELECYRFHANCFWRSAETRFPDITNLAKRYLSVVPNSVDAEQSVLAYGQVFTAQRQSMKEEQMNRLIMLNFNSKT</sequence>
<keyword evidence="3" id="KW-1185">Reference proteome</keyword>
<dbReference type="Ensembl" id="ENSLACT00000007124.1">
    <property type="protein sequence ID" value="ENSLACP00000007065.1"/>
    <property type="gene ID" value="ENSLACG00000006270.1"/>
</dbReference>
<dbReference type="EMBL" id="AFYH01182078">
    <property type="status" value="NOT_ANNOTATED_CDS"/>
    <property type="molecule type" value="Genomic_DNA"/>
</dbReference>
<reference evidence="3" key="1">
    <citation type="submission" date="2011-08" db="EMBL/GenBank/DDBJ databases">
        <title>The draft genome of Latimeria chalumnae.</title>
        <authorList>
            <person name="Di Palma F."/>
            <person name="Alfoldi J."/>
            <person name="Johnson J."/>
            <person name="Berlin A."/>
            <person name="Gnerre S."/>
            <person name="Jaffe D."/>
            <person name="MacCallum I."/>
            <person name="Young S."/>
            <person name="Walker B.J."/>
            <person name="Lander E."/>
            <person name="Lindblad-Toh K."/>
        </authorList>
    </citation>
    <scope>NUCLEOTIDE SEQUENCE [LARGE SCALE GENOMIC DNA]</scope>
    <source>
        <strain evidence="3">Wild caught</strain>
    </source>
</reference>
<dbReference type="GeneTree" id="ENSGT00940000164452"/>
<evidence type="ECO:0000313" key="3">
    <source>
        <dbReference type="Proteomes" id="UP000008672"/>
    </source>
</evidence>
<dbReference type="SUPFAM" id="SSF53098">
    <property type="entry name" value="Ribonuclease H-like"/>
    <property type="match status" value="1"/>
</dbReference>
<dbReference type="HOGENOM" id="CLU_025348_1_1_1"/>
<organism evidence="2 3">
    <name type="scientific">Latimeria chalumnae</name>
    <name type="common">Coelacanth</name>
    <dbReference type="NCBI Taxonomy" id="7897"/>
    <lineage>
        <taxon>Eukaryota</taxon>
        <taxon>Metazoa</taxon>
        <taxon>Chordata</taxon>
        <taxon>Craniata</taxon>
        <taxon>Vertebrata</taxon>
        <taxon>Euteleostomi</taxon>
        <taxon>Coelacanthiformes</taxon>
        <taxon>Coelacanthidae</taxon>
        <taxon>Latimeria</taxon>
    </lineage>
</organism>